<evidence type="ECO:0000259" key="1">
    <source>
        <dbReference type="Pfam" id="PF06890"/>
    </source>
</evidence>
<reference evidence="2 3" key="1">
    <citation type="submission" date="2016-04" db="EMBL/GenBank/DDBJ databases">
        <authorList>
            <person name="Regsiter A."/>
            <person name="William W."/>
        </authorList>
    </citation>
    <scope>NUCLEOTIDE SEQUENCE [LARGE SCALE GENOMIC DNA]</scope>
    <source>
        <strain evidence="2 3">92</strain>
    </source>
</reference>
<evidence type="ECO:0000313" key="3">
    <source>
        <dbReference type="Proteomes" id="UP000245995"/>
    </source>
</evidence>
<dbReference type="InterPro" id="IPR053861">
    <property type="entry name" value="Phage_Mu_Gp45_N"/>
</dbReference>
<dbReference type="InterPro" id="IPR013046">
    <property type="entry name" value="GpV/Gp45"/>
</dbReference>
<protein>
    <submittedName>
        <fullName evidence="2">Phage baseplate assembly protein V</fullName>
    </submittedName>
</protein>
<dbReference type="RefSeq" id="WP_109739648.1">
    <property type="nucleotide sequence ID" value="NZ_LT556085.1"/>
</dbReference>
<dbReference type="Pfam" id="PF06890">
    <property type="entry name" value="Phage_Mu_Gp45"/>
    <property type="match status" value="1"/>
</dbReference>
<dbReference type="EMBL" id="LT556085">
    <property type="protein sequence ID" value="SAZ06111.1"/>
    <property type="molecule type" value="Genomic_DNA"/>
</dbReference>
<evidence type="ECO:0000313" key="2">
    <source>
        <dbReference type="EMBL" id="SAZ06111.1"/>
    </source>
</evidence>
<dbReference type="InterPro" id="IPR014462">
    <property type="entry name" value="Phage_Mu_Gp45"/>
</dbReference>
<organism evidence="2 3">
    <name type="scientific">Citrobacter amalonaticus</name>
    <dbReference type="NCBI Taxonomy" id="35703"/>
    <lineage>
        <taxon>Bacteria</taxon>
        <taxon>Pseudomonadati</taxon>
        <taxon>Pseudomonadota</taxon>
        <taxon>Gammaproteobacteria</taxon>
        <taxon>Enterobacterales</taxon>
        <taxon>Enterobacteriaceae</taxon>
        <taxon>Citrobacter</taxon>
    </lineage>
</organism>
<proteinExistence type="predicted"/>
<feature type="domain" description="Bacteriophage Mu Gp45 N-terminal" evidence="1">
    <location>
        <begin position="21"/>
        <end position="87"/>
    </location>
</feature>
<accession>A0AAX2BE96</accession>
<dbReference type="PIRSF" id="PIRSF012337">
    <property type="entry name" value="gp45"/>
    <property type="match status" value="1"/>
</dbReference>
<dbReference type="AlphaFoldDB" id="A0AAX2BE96"/>
<name>A0AAX2BE96_CITAM</name>
<dbReference type="NCBIfam" id="TIGR01644">
    <property type="entry name" value="phage_P2_V"/>
    <property type="match status" value="1"/>
</dbReference>
<dbReference type="Proteomes" id="UP000245995">
    <property type="component" value="Chromosome CITRO92"/>
</dbReference>
<sequence length="195" mass="21513">MWSRIDSRINTALNRIRKVFRGVLVRVNSTGGVQTVQAKGLAGESLQDAELFQHYGFTSNPLKGTMAVVVPVNGKTSHSIIIATEHATYRLKELKSGEVALYTDEGSSIILKRGRIIEVNCDEYIVNARNKYQVNTVNYGVTATDKAEFETPLLKGSNEVADGNSTMNKMREIYDEHDHNHGGDAGITDVPNQTM</sequence>
<gene>
    <name evidence="2" type="ORF">CITRO92_0886</name>
</gene>